<comment type="caution">
    <text evidence="5">The sequence shown here is derived from an EMBL/GenBank/DDBJ whole genome shotgun (WGS) entry which is preliminary data.</text>
</comment>
<dbReference type="Gene3D" id="3.40.50.200">
    <property type="entry name" value="Peptidase S8/S53 domain"/>
    <property type="match status" value="1"/>
</dbReference>
<keyword evidence="3" id="KW-0720">Serine protease</keyword>
<dbReference type="InterPro" id="IPR036852">
    <property type="entry name" value="Peptidase_S8/S53_dom_sf"/>
</dbReference>
<keyword evidence="6" id="KW-1185">Reference proteome</keyword>
<name>A0AAE8MZ80_9PEZI</name>
<dbReference type="SUPFAM" id="SSF52743">
    <property type="entry name" value="Subtilisin-like"/>
    <property type="match status" value="1"/>
</dbReference>
<dbReference type="InterPro" id="IPR056002">
    <property type="entry name" value="DUF7580"/>
</dbReference>
<sequence>MKKAWEDSRRRDRAASVLRSLFKHIRCGTGHEVMLKLSDHLENGTELPSLDIVMSLCPDLSQWQEIECLINSRNPSNTAVRNICADLGQYTGQGKGLVLFIEEDGLFSAWAPSPSQTESPASPKDTLDELIIKGAFGPPDLNARLSGSDPTQYNPQEKRALAVRLGYCLMDFFDVNLSSKRIYLLGSSTVSFRNEPLYLSFKSGLPGAAESHIFRVGHPALLSFAKLLLEIDSGKIIHLDAVKHAVTDWNVDIITMSFGFTDGSEQGCDDLRDAILHAHASGTLIFAAASNAGAHSTAPAFPARLSNVFCIYSGDGMGNSAATNLTARRYAPNFLTLGEAVEGAGKKRKSGTSFATPIAAGIAAFLLLYAYQNLPPGEARRFKEYDKMRDLLFHLSIERGGYNVISVGEFFKRPAEARRILLASLLHR</sequence>
<evidence type="ECO:0000259" key="4">
    <source>
        <dbReference type="Pfam" id="PF24476"/>
    </source>
</evidence>
<accession>A0AAE8MZ80</accession>
<dbReference type="Proteomes" id="UP001187682">
    <property type="component" value="Unassembled WGS sequence"/>
</dbReference>
<evidence type="ECO:0000256" key="1">
    <source>
        <dbReference type="ARBA" id="ARBA00022670"/>
    </source>
</evidence>
<dbReference type="InterPro" id="IPR023828">
    <property type="entry name" value="Peptidase_S8_Ser-AS"/>
</dbReference>
<evidence type="ECO:0000256" key="2">
    <source>
        <dbReference type="ARBA" id="ARBA00022801"/>
    </source>
</evidence>
<dbReference type="GO" id="GO:0004252">
    <property type="term" value="F:serine-type endopeptidase activity"/>
    <property type="evidence" value="ECO:0007669"/>
    <property type="project" value="InterPro"/>
</dbReference>
<dbReference type="GO" id="GO:0006508">
    <property type="term" value="P:proteolysis"/>
    <property type="evidence" value="ECO:0007669"/>
    <property type="project" value="UniProtKB-KW"/>
</dbReference>
<evidence type="ECO:0000256" key="3">
    <source>
        <dbReference type="ARBA" id="ARBA00022825"/>
    </source>
</evidence>
<organism evidence="5 6">
    <name type="scientific">Cephalotrichum gorgonifer</name>
    <dbReference type="NCBI Taxonomy" id="2041049"/>
    <lineage>
        <taxon>Eukaryota</taxon>
        <taxon>Fungi</taxon>
        <taxon>Dikarya</taxon>
        <taxon>Ascomycota</taxon>
        <taxon>Pezizomycotina</taxon>
        <taxon>Sordariomycetes</taxon>
        <taxon>Hypocreomycetidae</taxon>
        <taxon>Microascales</taxon>
        <taxon>Microascaceae</taxon>
        <taxon>Cephalotrichum</taxon>
    </lineage>
</organism>
<reference evidence="5" key="1">
    <citation type="submission" date="2018-03" db="EMBL/GenBank/DDBJ databases">
        <authorList>
            <person name="Guldener U."/>
        </authorList>
    </citation>
    <scope>NUCLEOTIDE SEQUENCE</scope>
</reference>
<dbReference type="PROSITE" id="PS00138">
    <property type="entry name" value="SUBTILASE_SER"/>
    <property type="match status" value="1"/>
</dbReference>
<protein>
    <recommendedName>
        <fullName evidence="4">DUF7580 domain-containing protein</fullName>
    </recommendedName>
</protein>
<keyword evidence="2" id="KW-0378">Hydrolase</keyword>
<proteinExistence type="predicted"/>
<feature type="domain" description="DUF7580" evidence="4">
    <location>
        <begin position="5"/>
        <end position="275"/>
    </location>
</feature>
<evidence type="ECO:0000313" key="5">
    <source>
        <dbReference type="EMBL" id="SPO02494.1"/>
    </source>
</evidence>
<evidence type="ECO:0000313" key="6">
    <source>
        <dbReference type="Proteomes" id="UP001187682"/>
    </source>
</evidence>
<dbReference type="EMBL" id="ONZQ02000006">
    <property type="protein sequence ID" value="SPO02494.1"/>
    <property type="molecule type" value="Genomic_DNA"/>
</dbReference>
<keyword evidence="1" id="KW-0645">Protease</keyword>
<gene>
    <name evidence="5" type="ORF">DNG_05167</name>
</gene>
<dbReference type="CDD" id="cd00306">
    <property type="entry name" value="Peptidases_S8_S53"/>
    <property type="match status" value="1"/>
</dbReference>
<dbReference type="Pfam" id="PF24476">
    <property type="entry name" value="DUF7580"/>
    <property type="match status" value="1"/>
</dbReference>
<dbReference type="AlphaFoldDB" id="A0AAE8MZ80"/>